<feature type="compositionally biased region" description="Polar residues" evidence="1">
    <location>
        <begin position="1"/>
        <end position="13"/>
    </location>
</feature>
<feature type="region of interest" description="Disordered" evidence="1">
    <location>
        <begin position="59"/>
        <end position="120"/>
    </location>
</feature>
<accession>A0A0S4KHK8</accession>
<proteinExistence type="predicted"/>
<evidence type="ECO:0000313" key="3">
    <source>
        <dbReference type="Proteomes" id="UP000051952"/>
    </source>
</evidence>
<feature type="compositionally biased region" description="Polar residues" evidence="1">
    <location>
        <begin position="104"/>
        <end position="113"/>
    </location>
</feature>
<sequence>MIQQKATGGSQTPRRIASPSRSEAGAHPSPYRRQPSPLMGSSSYAITVRKDATPSLSLFTGRAPSLNGLPQAQGASTSRASSPGRASQVSSVAPARPRVAGLTTLRTGVTTPRSGRPEFK</sequence>
<dbReference type="VEuPathDB" id="TriTrypDB:BSAL_27800"/>
<evidence type="ECO:0000313" key="2">
    <source>
        <dbReference type="EMBL" id="CUI15166.1"/>
    </source>
</evidence>
<protein>
    <submittedName>
        <fullName evidence="2">Uncharacterized protein</fullName>
    </submittedName>
</protein>
<name>A0A0S4KHK8_BODSA</name>
<evidence type="ECO:0000256" key="1">
    <source>
        <dbReference type="SAM" id="MobiDB-lite"/>
    </source>
</evidence>
<dbReference type="AlphaFoldDB" id="A0A0S4KHK8"/>
<organism evidence="2 3">
    <name type="scientific">Bodo saltans</name>
    <name type="common">Flagellated protozoan</name>
    <dbReference type="NCBI Taxonomy" id="75058"/>
    <lineage>
        <taxon>Eukaryota</taxon>
        <taxon>Discoba</taxon>
        <taxon>Euglenozoa</taxon>
        <taxon>Kinetoplastea</taxon>
        <taxon>Metakinetoplastina</taxon>
        <taxon>Eubodonida</taxon>
        <taxon>Bodonidae</taxon>
        <taxon>Bodo</taxon>
    </lineage>
</organism>
<gene>
    <name evidence="2" type="ORF">BSAL_27800</name>
</gene>
<feature type="compositionally biased region" description="Polar residues" evidence="1">
    <location>
        <begin position="68"/>
        <end position="91"/>
    </location>
</feature>
<keyword evidence="3" id="KW-1185">Reference proteome</keyword>
<feature type="region of interest" description="Disordered" evidence="1">
    <location>
        <begin position="1"/>
        <end position="44"/>
    </location>
</feature>
<dbReference type="Proteomes" id="UP000051952">
    <property type="component" value="Unassembled WGS sequence"/>
</dbReference>
<dbReference type="EMBL" id="CYKH01001850">
    <property type="protein sequence ID" value="CUI15166.1"/>
    <property type="molecule type" value="Genomic_DNA"/>
</dbReference>
<reference evidence="3" key="1">
    <citation type="submission" date="2015-09" db="EMBL/GenBank/DDBJ databases">
        <authorList>
            <consortium name="Pathogen Informatics"/>
        </authorList>
    </citation>
    <scope>NUCLEOTIDE SEQUENCE [LARGE SCALE GENOMIC DNA]</scope>
    <source>
        <strain evidence="3">Lake Konstanz</strain>
    </source>
</reference>